<feature type="coiled-coil region" evidence="9">
    <location>
        <begin position="40"/>
        <end position="96"/>
    </location>
</feature>
<dbReference type="GO" id="GO:0005829">
    <property type="term" value="C:cytosol"/>
    <property type="evidence" value="ECO:0007669"/>
    <property type="project" value="GOC"/>
</dbReference>
<dbReference type="Proteomes" id="UP000005408">
    <property type="component" value="Unassembled WGS sequence"/>
</dbReference>
<keyword evidence="5" id="KW-0653">Protein transport</keyword>
<dbReference type="InterPro" id="IPR000727">
    <property type="entry name" value="T_SNARE_dom"/>
</dbReference>
<dbReference type="PANTHER" id="PTHR21230">
    <property type="entry name" value="VESICLE TRANSPORT V-SNARE PROTEIN VTI1-RELATED"/>
    <property type="match status" value="1"/>
</dbReference>
<dbReference type="Gene3D" id="1.20.58.400">
    <property type="entry name" value="t-snare proteins"/>
    <property type="match status" value="1"/>
</dbReference>
<dbReference type="GO" id="GO:0012507">
    <property type="term" value="C:ER to Golgi transport vesicle membrane"/>
    <property type="evidence" value="ECO:0007669"/>
    <property type="project" value="TreeGrafter"/>
</dbReference>
<keyword evidence="3" id="KW-0813">Transport</keyword>
<dbReference type="OMA" id="YRRVMTN"/>
<evidence type="ECO:0000256" key="6">
    <source>
        <dbReference type="ARBA" id="ARBA00022989"/>
    </source>
</evidence>
<dbReference type="GO" id="GO:0006886">
    <property type="term" value="P:intracellular protein transport"/>
    <property type="evidence" value="ECO:0007669"/>
    <property type="project" value="InterPro"/>
</dbReference>
<dbReference type="GO" id="GO:0005484">
    <property type="term" value="F:SNAP receptor activity"/>
    <property type="evidence" value="ECO:0007669"/>
    <property type="project" value="TreeGrafter"/>
</dbReference>
<dbReference type="AlphaFoldDB" id="A0A8W8HRA3"/>
<dbReference type="SUPFAM" id="SSF47661">
    <property type="entry name" value="t-snare proteins"/>
    <property type="match status" value="1"/>
</dbReference>
<comment type="similarity">
    <text evidence="2">Belongs to the VTI1 family.</text>
</comment>
<dbReference type="Pfam" id="PF05008">
    <property type="entry name" value="V-SNARE"/>
    <property type="match status" value="1"/>
</dbReference>
<dbReference type="InterPro" id="IPR010989">
    <property type="entry name" value="SNARE"/>
</dbReference>
<evidence type="ECO:0000256" key="1">
    <source>
        <dbReference type="ARBA" id="ARBA00004211"/>
    </source>
</evidence>
<dbReference type="InterPro" id="IPR007705">
    <property type="entry name" value="Vesicle_trsprt_v-SNARE_N"/>
</dbReference>
<name>A0A8W8HRA3_MAGGI</name>
<evidence type="ECO:0000256" key="2">
    <source>
        <dbReference type="ARBA" id="ARBA00006108"/>
    </source>
</evidence>
<dbReference type="GO" id="GO:0006896">
    <property type="term" value="P:Golgi to vacuole transport"/>
    <property type="evidence" value="ECO:0007669"/>
    <property type="project" value="TreeGrafter"/>
</dbReference>
<accession>A0A8W8HRA3</accession>
<evidence type="ECO:0000313" key="13">
    <source>
        <dbReference type="Proteomes" id="UP000005408"/>
    </source>
</evidence>
<evidence type="ECO:0000256" key="5">
    <source>
        <dbReference type="ARBA" id="ARBA00022927"/>
    </source>
</evidence>
<evidence type="ECO:0000256" key="3">
    <source>
        <dbReference type="ARBA" id="ARBA00022448"/>
    </source>
</evidence>
<reference evidence="12" key="1">
    <citation type="submission" date="2022-08" db="UniProtKB">
        <authorList>
            <consortium name="EnsemblMetazoa"/>
        </authorList>
    </citation>
    <scope>IDENTIFICATION</scope>
    <source>
        <strain evidence="12">05x7-T-G4-1.051#20</strain>
    </source>
</reference>
<dbReference type="CDD" id="cd15890">
    <property type="entry name" value="SNARE_Vti1b"/>
    <property type="match status" value="1"/>
</dbReference>
<dbReference type="OrthoDB" id="430637at2759"/>
<dbReference type="SUPFAM" id="SSF58038">
    <property type="entry name" value="SNARE fusion complex"/>
    <property type="match status" value="1"/>
</dbReference>
<evidence type="ECO:0000256" key="9">
    <source>
        <dbReference type="SAM" id="Coils"/>
    </source>
</evidence>
<evidence type="ECO:0000256" key="8">
    <source>
        <dbReference type="ARBA" id="ARBA00023136"/>
    </source>
</evidence>
<keyword evidence="13" id="KW-1185">Reference proteome</keyword>
<feature type="transmembrane region" description="Helical" evidence="10">
    <location>
        <begin position="195"/>
        <end position="216"/>
    </location>
</feature>
<organism evidence="12 13">
    <name type="scientific">Magallana gigas</name>
    <name type="common">Pacific oyster</name>
    <name type="synonym">Crassostrea gigas</name>
    <dbReference type="NCBI Taxonomy" id="29159"/>
    <lineage>
        <taxon>Eukaryota</taxon>
        <taxon>Metazoa</taxon>
        <taxon>Spiralia</taxon>
        <taxon>Lophotrochozoa</taxon>
        <taxon>Mollusca</taxon>
        <taxon>Bivalvia</taxon>
        <taxon>Autobranchia</taxon>
        <taxon>Pteriomorphia</taxon>
        <taxon>Ostreida</taxon>
        <taxon>Ostreoidea</taxon>
        <taxon>Ostreidae</taxon>
        <taxon>Magallana</taxon>
    </lineage>
</organism>
<dbReference type="Pfam" id="PF12352">
    <property type="entry name" value="V-SNARE_C"/>
    <property type="match status" value="1"/>
</dbReference>
<keyword evidence="7 9" id="KW-0175">Coiled coil</keyword>
<dbReference type="InterPro" id="IPR038407">
    <property type="entry name" value="v-SNARE_N_sf"/>
</dbReference>
<keyword evidence="6 10" id="KW-1133">Transmembrane helix</keyword>
<protein>
    <recommendedName>
        <fullName evidence="11">t-SNARE coiled-coil homology domain-containing protein</fullName>
    </recommendedName>
</protein>
<dbReference type="GO" id="GO:0005789">
    <property type="term" value="C:endoplasmic reticulum membrane"/>
    <property type="evidence" value="ECO:0007669"/>
    <property type="project" value="TreeGrafter"/>
</dbReference>
<keyword evidence="4 10" id="KW-0812">Transmembrane</keyword>
<dbReference type="GO" id="GO:0006891">
    <property type="term" value="P:intra-Golgi vesicle-mediated transport"/>
    <property type="evidence" value="ECO:0007669"/>
    <property type="project" value="TreeGrafter"/>
</dbReference>
<dbReference type="GO" id="GO:0031201">
    <property type="term" value="C:SNARE complex"/>
    <property type="evidence" value="ECO:0007669"/>
    <property type="project" value="TreeGrafter"/>
</dbReference>
<proteinExistence type="inferred from homology"/>
<evidence type="ECO:0000256" key="10">
    <source>
        <dbReference type="SAM" id="Phobius"/>
    </source>
</evidence>
<dbReference type="SMART" id="SM00397">
    <property type="entry name" value="t_SNARE"/>
    <property type="match status" value="1"/>
</dbReference>
<dbReference type="GO" id="GO:1903076">
    <property type="term" value="P:regulation of protein localization to plasma membrane"/>
    <property type="evidence" value="ECO:0007669"/>
    <property type="project" value="TreeGrafter"/>
</dbReference>
<dbReference type="GO" id="GO:0000149">
    <property type="term" value="F:SNARE binding"/>
    <property type="evidence" value="ECO:0007669"/>
    <property type="project" value="TreeGrafter"/>
</dbReference>
<evidence type="ECO:0000256" key="4">
    <source>
        <dbReference type="ARBA" id="ARBA00022692"/>
    </source>
</evidence>
<evidence type="ECO:0000259" key="11">
    <source>
        <dbReference type="SMART" id="SM00397"/>
    </source>
</evidence>
<feature type="domain" description="T-SNARE coiled-coil homology" evidence="11">
    <location>
        <begin position="119"/>
        <end position="186"/>
    </location>
</feature>
<dbReference type="EnsemblMetazoa" id="G10709.1">
    <property type="protein sequence ID" value="G10709.1:cds"/>
    <property type="gene ID" value="G10709"/>
</dbReference>
<dbReference type="Gene3D" id="1.20.5.110">
    <property type="match status" value="1"/>
</dbReference>
<comment type="subcellular location">
    <subcellularLocation>
        <location evidence="1">Membrane</location>
        <topology evidence="1">Single-pass type IV membrane protein</topology>
    </subcellularLocation>
</comment>
<dbReference type="GO" id="GO:0031902">
    <property type="term" value="C:late endosome membrane"/>
    <property type="evidence" value="ECO:0007669"/>
    <property type="project" value="TreeGrafter"/>
</dbReference>
<evidence type="ECO:0000256" key="7">
    <source>
        <dbReference type="ARBA" id="ARBA00023054"/>
    </source>
</evidence>
<dbReference type="GO" id="GO:0048280">
    <property type="term" value="P:vesicle fusion with Golgi apparatus"/>
    <property type="evidence" value="ECO:0007669"/>
    <property type="project" value="TreeGrafter"/>
</dbReference>
<evidence type="ECO:0000313" key="12">
    <source>
        <dbReference type="EnsemblMetazoa" id="G10709.1:cds"/>
    </source>
</evidence>
<dbReference type="GO" id="GO:0016236">
    <property type="term" value="P:macroautophagy"/>
    <property type="evidence" value="ECO:0007669"/>
    <property type="project" value="TreeGrafter"/>
</dbReference>
<dbReference type="GO" id="GO:0005794">
    <property type="term" value="C:Golgi apparatus"/>
    <property type="evidence" value="ECO:0007669"/>
    <property type="project" value="TreeGrafter"/>
</dbReference>
<dbReference type="FunFam" id="1.20.5.110:FF:000002">
    <property type="entry name" value="Vesicle transport through interaction with t-SNAREsB"/>
    <property type="match status" value="1"/>
</dbReference>
<dbReference type="GO" id="GO:0042147">
    <property type="term" value="P:retrograde transport, endosome to Golgi"/>
    <property type="evidence" value="ECO:0007669"/>
    <property type="project" value="TreeGrafter"/>
</dbReference>
<sequence length="218" mass="25364">MSSEKFESLDDDFTSILDSLRERIERKIPNYTGEERKTAVRHAERNMEEANIILQEMEEEAKVAPMSYRTQMLSQLRNYRRDIDQLSRALKRGTASGFGGSESYGFERNDRVEASQRARLMEGTQILNRTTDSIARSHQISAETDQIGVETIDELGRQREVLERTRDRLVDTDTNLSRSRKILKTMAMRVMTNKMILIVVILIELAILGIVIWWKFFK</sequence>
<dbReference type="PANTHER" id="PTHR21230:SF89">
    <property type="entry name" value="VESICLE TRANSPORT THROUGH INTERACTION WITH T-SNARES HOMOLOG 1B"/>
    <property type="match status" value="1"/>
</dbReference>
<keyword evidence="8 10" id="KW-0472">Membrane</keyword>